<evidence type="ECO:0000313" key="1">
    <source>
        <dbReference type="EMBL" id="KGD68827.1"/>
    </source>
</evidence>
<name>A0A095SW51_9FLAO</name>
<organism evidence="1 2">
    <name type="scientific">Flavobacterium aquatile LMG 4008 = ATCC 11947</name>
    <dbReference type="NCBI Taxonomy" id="1453498"/>
    <lineage>
        <taxon>Bacteria</taxon>
        <taxon>Pseudomonadati</taxon>
        <taxon>Bacteroidota</taxon>
        <taxon>Flavobacteriia</taxon>
        <taxon>Flavobacteriales</taxon>
        <taxon>Flavobacteriaceae</taxon>
        <taxon>Flavobacterium</taxon>
    </lineage>
</organism>
<protein>
    <submittedName>
        <fullName evidence="1">Uncharacterized protein</fullName>
    </submittedName>
</protein>
<gene>
    <name evidence="1" type="ORF">LG45_04050</name>
</gene>
<accession>A0A095SW51</accession>
<keyword evidence="2" id="KW-1185">Reference proteome</keyword>
<dbReference type="RefSeq" id="WP_035124608.1">
    <property type="nucleotide sequence ID" value="NZ_JRHH01000002.1"/>
</dbReference>
<dbReference type="Proteomes" id="UP000029554">
    <property type="component" value="Unassembled WGS sequence"/>
</dbReference>
<evidence type="ECO:0000313" key="2">
    <source>
        <dbReference type="Proteomes" id="UP000029554"/>
    </source>
</evidence>
<dbReference type="EMBL" id="JRHH01000002">
    <property type="protein sequence ID" value="KGD68827.1"/>
    <property type="molecule type" value="Genomic_DNA"/>
</dbReference>
<reference evidence="1 2" key="1">
    <citation type="submission" date="2014-09" db="EMBL/GenBank/DDBJ databases">
        <title>Whole Genome Shotgun of Flavobacterium aquatile LMG 4008.</title>
        <authorList>
            <person name="Gale A.N."/>
            <person name="Pipes S.E."/>
            <person name="Newman J.D."/>
        </authorList>
    </citation>
    <scope>NUCLEOTIDE SEQUENCE [LARGE SCALE GENOMIC DNA]</scope>
    <source>
        <strain evidence="1 2">LMG 4008</strain>
    </source>
</reference>
<dbReference type="AlphaFoldDB" id="A0A095SW51"/>
<comment type="caution">
    <text evidence="1">The sequence shown here is derived from an EMBL/GenBank/DDBJ whole genome shotgun (WGS) entry which is preliminary data.</text>
</comment>
<sequence>MCKDNLVCPSGLHGIGNLEECTYDFLAWISVLEVIPCGDGSGGGGGGNPGNDDNPVITIPNLEDVEGINHVKELLKLSSKLLIKQKINNYRAKLATQTKEEGIMINPNGPLNDTIGGVSRKTDTRFYDFTLQHTVNINMHQNLYYVGTTLKPTNPIPSDTDVISLSLAAYRFNNNPNNTSIIVTRLGTFAIRITDTAKALAAINTMDPDNNPDTKSELQQQFEDKYDKTVLKALEQEGEAAALQAFINFINTNTVNGENMGLSIYQATFNSSGTTITNWVKL</sequence>
<proteinExistence type="predicted"/>
<dbReference type="STRING" id="1453498.LG45_04050"/>